<keyword evidence="1" id="KW-0732">Signal</keyword>
<dbReference type="EMBL" id="BMAW01131492">
    <property type="protein sequence ID" value="GFU39637.1"/>
    <property type="molecule type" value="Genomic_DNA"/>
</dbReference>
<feature type="signal peptide" evidence="1">
    <location>
        <begin position="1"/>
        <end position="18"/>
    </location>
</feature>
<evidence type="ECO:0000313" key="2">
    <source>
        <dbReference type="EMBL" id="GFU39637.1"/>
    </source>
</evidence>
<dbReference type="AlphaFoldDB" id="A0A8X6UJC1"/>
<dbReference type="PROSITE" id="PS51257">
    <property type="entry name" value="PROKAR_LIPOPROTEIN"/>
    <property type="match status" value="1"/>
</dbReference>
<feature type="non-terminal residue" evidence="2">
    <location>
        <position position="1"/>
    </location>
</feature>
<feature type="chain" id="PRO_5036475543" description="Spider venom protein" evidence="1">
    <location>
        <begin position="19"/>
        <end position="44"/>
    </location>
</feature>
<dbReference type="OrthoDB" id="10478966at2759"/>
<keyword evidence="3" id="KW-1185">Reference proteome</keyword>
<comment type="caution">
    <text evidence="2">The sequence shown here is derived from an EMBL/GenBank/DDBJ whole genome shotgun (WGS) entry which is preliminary data.</text>
</comment>
<evidence type="ECO:0000256" key="1">
    <source>
        <dbReference type="SAM" id="SignalP"/>
    </source>
</evidence>
<gene>
    <name evidence="2" type="ORF">NPIL_105951</name>
</gene>
<proteinExistence type="predicted"/>
<name>A0A8X6UJC1_NEPPI</name>
<organism evidence="2 3">
    <name type="scientific">Nephila pilipes</name>
    <name type="common">Giant wood spider</name>
    <name type="synonym">Nephila maculata</name>
    <dbReference type="NCBI Taxonomy" id="299642"/>
    <lineage>
        <taxon>Eukaryota</taxon>
        <taxon>Metazoa</taxon>
        <taxon>Ecdysozoa</taxon>
        <taxon>Arthropoda</taxon>
        <taxon>Chelicerata</taxon>
        <taxon>Arachnida</taxon>
        <taxon>Araneae</taxon>
        <taxon>Araneomorphae</taxon>
        <taxon>Entelegynae</taxon>
        <taxon>Araneoidea</taxon>
        <taxon>Nephilidae</taxon>
        <taxon>Nephila</taxon>
    </lineage>
</organism>
<reference evidence="2" key="1">
    <citation type="submission" date="2020-08" db="EMBL/GenBank/DDBJ databases">
        <title>Multicomponent nature underlies the extraordinary mechanical properties of spider dragline silk.</title>
        <authorList>
            <person name="Kono N."/>
            <person name="Nakamura H."/>
            <person name="Mori M."/>
            <person name="Yoshida Y."/>
            <person name="Ohtoshi R."/>
            <person name="Malay A.D."/>
            <person name="Moran D.A.P."/>
            <person name="Tomita M."/>
            <person name="Numata K."/>
            <person name="Arakawa K."/>
        </authorList>
    </citation>
    <scope>NUCLEOTIDE SEQUENCE</scope>
</reference>
<protein>
    <recommendedName>
        <fullName evidence="4">Spider venom protein</fullName>
    </recommendedName>
</protein>
<sequence>MKLLCIVLLAGFIGVVSCDMKCMQMKVSECILILAIRYGENPVC</sequence>
<dbReference type="Proteomes" id="UP000887013">
    <property type="component" value="Unassembled WGS sequence"/>
</dbReference>
<accession>A0A8X6UJC1</accession>
<evidence type="ECO:0008006" key="4">
    <source>
        <dbReference type="Google" id="ProtNLM"/>
    </source>
</evidence>
<evidence type="ECO:0000313" key="3">
    <source>
        <dbReference type="Proteomes" id="UP000887013"/>
    </source>
</evidence>